<evidence type="ECO:0000259" key="1">
    <source>
        <dbReference type="Pfam" id="PF00395"/>
    </source>
</evidence>
<gene>
    <name evidence="2" type="ORF">GC093_07315</name>
</gene>
<reference evidence="2" key="1">
    <citation type="submission" date="2019-10" db="EMBL/GenBank/DDBJ databases">
        <title>Description of Paenibacillus glebae sp. nov.</title>
        <authorList>
            <person name="Carlier A."/>
            <person name="Qi S."/>
        </authorList>
    </citation>
    <scope>NUCLEOTIDE SEQUENCE</scope>
    <source>
        <strain evidence="2">LMG 31456</strain>
    </source>
</reference>
<accession>A0A972GLR8</accession>
<dbReference type="RefSeq" id="WP_216624540.1">
    <property type="nucleotide sequence ID" value="NZ_WHOD01000027.1"/>
</dbReference>
<sequence>MHGSNCNNGLRGRQGCTGVANGAVAVVKKLSLVEGKGDNQFDPNAKTTKAAAVTVLLKMLAQKSG</sequence>
<organism evidence="2 3">
    <name type="scientific">Paenibacillus foliorum</name>
    <dbReference type="NCBI Taxonomy" id="2654974"/>
    <lineage>
        <taxon>Bacteria</taxon>
        <taxon>Bacillati</taxon>
        <taxon>Bacillota</taxon>
        <taxon>Bacilli</taxon>
        <taxon>Bacillales</taxon>
        <taxon>Paenibacillaceae</taxon>
        <taxon>Paenibacillus</taxon>
    </lineage>
</organism>
<evidence type="ECO:0000313" key="2">
    <source>
        <dbReference type="EMBL" id="NOU93042.1"/>
    </source>
</evidence>
<comment type="caution">
    <text evidence="2">The sequence shown here is derived from an EMBL/GenBank/DDBJ whole genome shotgun (WGS) entry which is preliminary data.</text>
</comment>
<protein>
    <recommendedName>
        <fullName evidence="1">SLH domain-containing protein</fullName>
    </recommendedName>
</protein>
<dbReference type="InterPro" id="IPR001119">
    <property type="entry name" value="SLH_dom"/>
</dbReference>
<evidence type="ECO:0000313" key="3">
    <source>
        <dbReference type="Proteomes" id="UP000641588"/>
    </source>
</evidence>
<dbReference type="Pfam" id="PF00395">
    <property type="entry name" value="SLH"/>
    <property type="match status" value="1"/>
</dbReference>
<dbReference type="AlphaFoldDB" id="A0A972GLR8"/>
<name>A0A972GLR8_9BACL</name>
<keyword evidence="3" id="KW-1185">Reference proteome</keyword>
<dbReference type="EMBL" id="WHOD01000027">
    <property type="protein sequence ID" value="NOU93042.1"/>
    <property type="molecule type" value="Genomic_DNA"/>
</dbReference>
<proteinExistence type="predicted"/>
<feature type="domain" description="SLH" evidence="1">
    <location>
        <begin position="20"/>
        <end position="52"/>
    </location>
</feature>
<dbReference type="Proteomes" id="UP000641588">
    <property type="component" value="Unassembled WGS sequence"/>
</dbReference>